<keyword evidence="2" id="KW-0663">Pyridoxal phosphate</keyword>
<dbReference type="InterPro" id="IPR001926">
    <property type="entry name" value="TrpB-like_PALP"/>
</dbReference>
<reference evidence="5 6" key="1">
    <citation type="submission" date="2023-10" db="EMBL/GenBank/DDBJ databases">
        <authorList>
            <person name="Maclean D."/>
            <person name="Macfadyen A."/>
        </authorList>
    </citation>
    <scope>NUCLEOTIDE SEQUENCE [LARGE SCALE GENOMIC DNA]</scope>
</reference>
<evidence type="ECO:0000256" key="2">
    <source>
        <dbReference type="ARBA" id="ARBA00022898"/>
    </source>
</evidence>
<evidence type="ECO:0000313" key="5">
    <source>
        <dbReference type="EMBL" id="CAK0785000.1"/>
    </source>
</evidence>
<dbReference type="InterPro" id="IPR036052">
    <property type="entry name" value="TrpB-like_PALP_sf"/>
</dbReference>
<dbReference type="Proteomes" id="UP001314263">
    <property type="component" value="Unassembled WGS sequence"/>
</dbReference>
<dbReference type="AlphaFoldDB" id="A0AAV1IG68"/>
<evidence type="ECO:0000256" key="1">
    <source>
        <dbReference type="ARBA" id="ARBA00001933"/>
    </source>
</evidence>
<dbReference type="GO" id="GO:0006567">
    <property type="term" value="P:L-threonine catabolic process"/>
    <property type="evidence" value="ECO:0007669"/>
    <property type="project" value="TreeGrafter"/>
</dbReference>
<gene>
    <name evidence="5" type="ORF">CVIRNUC_008205</name>
</gene>
<proteinExistence type="predicted"/>
<keyword evidence="3" id="KW-0456">Lyase</keyword>
<dbReference type="PANTHER" id="PTHR48078:SF6">
    <property type="entry name" value="L-THREONINE DEHYDRATASE CATABOLIC TDCB"/>
    <property type="match status" value="1"/>
</dbReference>
<evidence type="ECO:0000259" key="4">
    <source>
        <dbReference type="Pfam" id="PF00291"/>
    </source>
</evidence>
<organism evidence="5 6">
    <name type="scientific">Coccomyxa viridis</name>
    <dbReference type="NCBI Taxonomy" id="1274662"/>
    <lineage>
        <taxon>Eukaryota</taxon>
        <taxon>Viridiplantae</taxon>
        <taxon>Chlorophyta</taxon>
        <taxon>core chlorophytes</taxon>
        <taxon>Trebouxiophyceae</taxon>
        <taxon>Trebouxiophyceae incertae sedis</taxon>
        <taxon>Coccomyxaceae</taxon>
        <taxon>Coccomyxa</taxon>
    </lineage>
</organism>
<dbReference type="GO" id="GO:0004794">
    <property type="term" value="F:threonine deaminase activity"/>
    <property type="evidence" value="ECO:0007669"/>
    <property type="project" value="TreeGrafter"/>
</dbReference>
<dbReference type="Gene3D" id="3.40.50.1100">
    <property type="match status" value="2"/>
</dbReference>
<dbReference type="SUPFAM" id="SSF53686">
    <property type="entry name" value="Tryptophan synthase beta subunit-like PLP-dependent enzymes"/>
    <property type="match status" value="1"/>
</dbReference>
<dbReference type="GO" id="GO:0009097">
    <property type="term" value="P:isoleucine biosynthetic process"/>
    <property type="evidence" value="ECO:0007669"/>
    <property type="project" value="TreeGrafter"/>
</dbReference>
<name>A0AAV1IG68_9CHLO</name>
<dbReference type="GO" id="GO:0003941">
    <property type="term" value="F:L-serine ammonia-lyase activity"/>
    <property type="evidence" value="ECO:0007669"/>
    <property type="project" value="TreeGrafter"/>
</dbReference>
<evidence type="ECO:0000313" key="6">
    <source>
        <dbReference type="Proteomes" id="UP001314263"/>
    </source>
</evidence>
<keyword evidence="6" id="KW-1185">Reference proteome</keyword>
<comment type="cofactor">
    <cofactor evidence="1">
        <name>pyridoxal 5'-phosphate</name>
        <dbReference type="ChEBI" id="CHEBI:597326"/>
    </cofactor>
</comment>
<accession>A0AAV1IG68</accession>
<dbReference type="EMBL" id="CAUYUE010000011">
    <property type="protein sequence ID" value="CAK0785000.1"/>
    <property type="molecule type" value="Genomic_DNA"/>
</dbReference>
<dbReference type="InterPro" id="IPR050147">
    <property type="entry name" value="Ser/Thr_Dehydratase"/>
</dbReference>
<evidence type="ECO:0000256" key="3">
    <source>
        <dbReference type="ARBA" id="ARBA00023239"/>
    </source>
</evidence>
<dbReference type="GO" id="GO:0006565">
    <property type="term" value="P:L-serine catabolic process"/>
    <property type="evidence" value="ECO:0007669"/>
    <property type="project" value="TreeGrafter"/>
</dbReference>
<dbReference type="Pfam" id="PF00291">
    <property type="entry name" value="PALP"/>
    <property type="match status" value="1"/>
</dbReference>
<feature type="domain" description="Tryptophan synthase beta chain-like PALP" evidence="4">
    <location>
        <begin position="42"/>
        <end position="327"/>
    </location>
</feature>
<sequence>MLNLSSIAANGWMMDPERLQDIGRKAFDAASVIYPAVLISGLVQSAWLAGDSGCLAYMKLENEQVTKSFKVRGATYKVASLPVDNLHVVTCSSGNHALAVLHACQATQKSPLRHPHIFLPTTVSASKRRKLEDAGASITFFGDDTIDTELEARRVASRLGYPYISPYNDKEVAGGQGTIALELLSQLPAHELDAVFVPVGGGGLISGIASVLAAHRPKVKVVGCQPENSCIMAKSMKAGMVVNEPSRNTLSEGTAGGVEEDTITFKPCHELVDDWVTASEVEIASAMISATKELHGAVEGAAAMAMACFIKERHKYRGKHVVVICCGGNVGADALDQAAQLAQSSPCRALHE</sequence>
<dbReference type="PANTHER" id="PTHR48078">
    <property type="entry name" value="THREONINE DEHYDRATASE, MITOCHONDRIAL-RELATED"/>
    <property type="match status" value="1"/>
</dbReference>
<protein>
    <recommendedName>
        <fullName evidence="4">Tryptophan synthase beta chain-like PALP domain-containing protein</fullName>
    </recommendedName>
</protein>
<comment type="caution">
    <text evidence="5">The sequence shown here is derived from an EMBL/GenBank/DDBJ whole genome shotgun (WGS) entry which is preliminary data.</text>
</comment>